<evidence type="ECO:0000313" key="4">
    <source>
        <dbReference type="EMBL" id="VBB09327.1"/>
    </source>
</evidence>
<evidence type="ECO:0000256" key="1">
    <source>
        <dbReference type="ARBA" id="ARBA00010944"/>
    </source>
</evidence>
<evidence type="ECO:0000313" key="5">
    <source>
        <dbReference type="Proteomes" id="UP000277811"/>
    </source>
</evidence>
<dbReference type="Proteomes" id="UP000277811">
    <property type="component" value="Unassembled WGS sequence"/>
</dbReference>
<dbReference type="EC" id="1.1.1.133" evidence="2"/>
<dbReference type="OrthoDB" id="9803892at2"/>
<dbReference type="Pfam" id="PF04321">
    <property type="entry name" value="RmlD_sub_bind"/>
    <property type="match status" value="1"/>
</dbReference>
<keyword evidence="2" id="KW-0560">Oxidoreductase</keyword>
<dbReference type="SUPFAM" id="SSF51735">
    <property type="entry name" value="NAD(P)-binding Rossmann-fold domains"/>
    <property type="match status" value="1"/>
</dbReference>
<dbReference type="UniPathway" id="UPA00124"/>
<evidence type="ECO:0000256" key="2">
    <source>
        <dbReference type="RuleBase" id="RU364082"/>
    </source>
</evidence>
<gene>
    <name evidence="4" type="ORF">LUCI_4617</name>
</gene>
<feature type="domain" description="RmlD-like substrate binding" evidence="3">
    <location>
        <begin position="1"/>
        <end position="277"/>
    </location>
</feature>
<dbReference type="AlphaFoldDB" id="A0A498REG3"/>
<dbReference type="Gene3D" id="3.90.25.10">
    <property type="entry name" value="UDP-galactose 4-epimerase, domain 1"/>
    <property type="match status" value="1"/>
</dbReference>
<dbReference type="CDD" id="cd05254">
    <property type="entry name" value="dTDP_HR_like_SDR_e"/>
    <property type="match status" value="1"/>
</dbReference>
<reference evidence="4 5" key="1">
    <citation type="submission" date="2018-06" db="EMBL/GenBank/DDBJ databases">
        <authorList>
            <person name="Strepis N."/>
        </authorList>
    </citation>
    <scope>NUCLEOTIDE SEQUENCE [LARGE SCALE GENOMIC DNA]</scope>
    <source>
        <strain evidence="4">LUCI</strain>
    </source>
</reference>
<comment type="function">
    <text evidence="2">Catalyzes the reduction of dTDP-6-deoxy-L-lyxo-4-hexulose to yield dTDP-L-rhamnose.</text>
</comment>
<dbReference type="PANTHER" id="PTHR10491:SF4">
    <property type="entry name" value="METHIONINE ADENOSYLTRANSFERASE 2 SUBUNIT BETA"/>
    <property type="match status" value="1"/>
</dbReference>
<accession>A0A498REG3</accession>
<sequence length="279" mass="31337">MKILITGANGQLGRELTKRLQGTDFLPTDVAEMDITDQNATRKVIESYRPGVVIHGAAYTNVDGAEANPDLAYKINAVGTQNVAVACLNCGAKMVYISTDYVFDGTLGRAYNDFDQPNPQSVYGKSKYAGETLAKHILNRLFIVRTSWLYGDGNNFVRTMLKLGQERDEIKVVNDQHGCPTSTKDLAEVILKLIDTESYGTYHAANTGVTTWYDFARKIFELSGNTRVKVLPQTTEELNRPAPRPMYSPFENRMLRLAIGHTVRPWEEALKEYILEFRK</sequence>
<dbReference type="GO" id="GO:0005829">
    <property type="term" value="C:cytosol"/>
    <property type="evidence" value="ECO:0007669"/>
    <property type="project" value="TreeGrafter"/>
</dbReference>
<dbReference type="RefSeq" id="WP_122630124.1">
    <property type="nucleotide sequence ID" value="NZ_UPPP01000116.1"/>
</dbReference>
<dbReference type="Gene3D" id="3.40.50.720">
    <property type="entry name" value="NAD(P)-binding Rossmann-like Domain"/>
    <property type="match status" value="1"/>
</dbReference>
<dbReference type="FunFam" id="3.40.50.720:FF:000159">
    <property type="entry name" value="dTDP-4-dehydrorhamnose reductase"/>
    <property type="match status" value="1"/>
</dbReference>
<dbReference type="GO" id="GO:0019305">
    <property type="term" value="P:dTDP-rhamnose biosynthetic process"/>
    <property type="evidence" value="ECO:0007669"/>
    <property type="project" value="UniProtKB-UniPathway"/>
</dbReference>
<comment type="pathway">
    <text evidence="2">Carbohydrate biosynthesis; dTDP-L-rhamnose biosynthesis.</text>
</comment>
<dbReference type="InterPro" id="IPR036291">
    <property type="entry name" value="NAD(P)-bd_dom_sf"/>
</dbReference>
<dbReference type="InterPro" id="IPR005913">
    <property type="entry name" value="dTDP_dehydrorham_reduct"/>
</dbReference>
<keyword evidence="2" id="KW-0521">NADP</keyword>
<proteinExistence type="inferred from homology"/>
<dbReference type="NCBIfam" id="TIGR01214">
    <property type="entry name" value="rmlD"/>
    <property type="match status" value="1"/>
</dbReference>
<name>A0A498REG3_9FIRM</name>
<dbReference type="GO" id="GO:0008831">
    <property type="term" value="F:dTDP-4-dehydrorhamnose reductase activity"/>
    <property type="evidence" value="ECO:0007669"/>
    <property type="project" value="UniProtKB-EC"/>
</dbReference>
<dbReference type="InterPro" id="IPR029903">
    <property type="entry name" value="RmlD-like-bd"/>
</dbReference>
<keyword evidence="5" id="KW-1185">Reference proteome</keyword>
<comment type="similarity">
    <text evidence="1 2">Belongs to the dTDP-4-dehydrorhamnose reductase family.</text>
</comment>
<evidence type="ECO:0000259" key="3">
    <source>
        <dbReference type="Pfam" id="PF04321"/>
    </source>
</evidence>
<organism evidence="4 5">
    <name type="scientific">Lucifera butyrica</name>
    <dbReference type="NCBI Taxonomy" id="1351585"/>
    <lineage>
        <taxon>Bacteria</taxon>
        <taxon>Bacillati</taxon>
        <taxon>Bacillota</taxon>
        <taxon>Negativicutes</taxon>
        <taxon>Veillonellales</taxon>
        <taxon>Veillonellaceae</taxon>
        <taxon>Lucifera</taxon>
    </lineage>
</organism>
<dbReference type="EMBL" id="UPPP01000116">
    <property type="protein sequence ID" value="VBB09327.1"/>
    <property type="molecule type" value="Genomic_DNA"/>
</dbReference>
<dbReference type="PANTHER" id="PTHR10491">
    <property type="entry name" value="DTDP-4-DEHYDRORHAMNOSE REDUCTASE"/>
    <property type="match status" value="1"/>
</dbReference>
<protein>
    <recommendedName>
        <fullName evidence="2">dTDP-4-dehydrorhamnose reductase</fullName>
        <ecNumber evidence="2">1.1.1.133</ecNumber>
    </recommendedName>
</protein>